<dbReference type="SUPFAM" id="SSF53244">
    <property type="entry name" value="MurD-like peptide ligases, peptide-binding domain"/>
    <property type="match status" value="1"/>
</dbReference>
<evidence type="ECO:0000256" key="3">
    <source>
        <dbReference type="ARBA" id="ARBA00022741"/>
    </source>
</evidence>
<sequence>MLSSLLALGMGISADAVRETLRTFPGVEHRIEFVREFDGVRYINDSKGTNPDSTIKAIQAMTRPTVLILGGYDKHSDFHELFENFRGSQLKAIVVLGETKQKILDTARDTGYLGYCHATGTFEDAVSCARVLASPGDVVLLSPACASWDMFDNFEQRGRVFKEIVNRFA</sequence>
<dbReference type="AlphaFoldDB" id="A0A645IN60"/>
<evidence type="ECO:0000313" key="6">
    <source>
        <dbReference type="EMBL" id="MPN52785.1"/>
    </source>
</evidence>
<feature type="domain" description="Mur ligase C-terminal" evidence="5">
    <location>
        <begin position="29"/>
        <end position="145"/>
    </location>
</feature>
<keyword evidence="2 6" id="KW-0436">Ligase</keyword>
<proteinExistence type="predicted"/>
<dbReference type="InterPro" id="IPR005762">
    <property type="entry name" value="MurD"/>
</dbReference>
<keyword evidence="3" id="KW-0547">Nucleotide-binding</keyword>
<dbReference type="GO" id="GO:0008764">
    <property type="term" value="F:UDP-N-acetylmuramoylalanine-D-glutamate ligase activity"/>
    <property type="evidence" value="ECO:0007669"/>
    <property type="project" value="UniProtKB-EC"/>
</dbReference>
<dbReference type="Gene3D" id="3.90.190.20">
    <property type="entry name" value="Mur ligase, C-terminal domain"/>
    <property type="match status" value="1"/>
</dbReference>
<dbReference type="GO" id="GO:0005737">
    <property type="term" value="C:cytoplasm"/>
    <property type="evidence" value="ECO:0007669"/>
    <property type="project" value="InterPro"/>
</dbReference>
<dbReference type="GO" id="GO:0005524">
    <property type="term" value="F:ATP binding"/>
    <property type="evidence" value="ECO:0007669"/>
    <property type="project" value="UniProtKB-KW"/>
</dbReference>
<dbReference type="InterPro" id="IPR004101">
    <property type="entry name" value="Mur_ligase_C"/>
</dbReference>
<evidence type="ECO:0000259" key="5">
    <source>
        <dbReference type="Pfam" id="PF02875"/>
    </source>
</evidence>
<dbReference type="InterPro" id="IPR036615">
    <property type="entry name" value="Mur_ligase_C_dom_sf"/>
</dbReference>
<comment type="caution">
    <text evidence="6">The sequence shown here is derived from an EMBL/GenBank/DDBJ whole genome shotgun (WGS) entry which is preliminary data.</text>
</comment>
<name>A0A645IN60_9ZZZZ</name>
<dbReference type="EMBL" id="VSSQ01119217">
    <property type="protein sequence ID" value="MPN52785.1"/>
    <property type="molecule type" value="Genomic_DNA"/>
</dbReference>
<dbReference type="Pfam" id="PF02875">
    <property type="entry name" value="Mur_ligase_C"/>
    <property type="match status" value="1"/>
</dbReference>
<organism evidence="6">
    <name type="scientific">bioreactor metagenome</name>
    <dbReference type="NCBI Taxonomy" id="1076179"/>
    <lineage>
        <taxon>unclassified sequences</taxon>
        <taxon>metagenomes</taxon>
        <taxon>ecological metagenomes</taxon>
    </lineage>
</organism>
<evidence type="ECO:0000256" key="1">
    <source>
        <dbReference type="ARBA" id="ARBA00022490"/>
    </source>
</evidence>
<keyword evidence="4" id="KW-0067">ATP-binding</keyword>
<accession>A0A645IN60</accession>
<dbReference type="PANTHER" id="PTHR43692:SF1">
    <property type="entry name" value="UDP-N-ACETYLMURAMOYLALANINE--D-GLUTAMATE LIGASE"/>
    <property type="match status" value="1"/>
</dbReference>
<gene>
    <name evidence="6" type="primary">murD_53</name>
    <name evidence="6" type="ORF">SDC9_200448</name>
</gene>
<dbReference type="GO" id="GO:0008360">
    <property type="term" value="P:regulation of cell shape"/>
    <property type="evidence" value="ECO:0007669"/>
    <property type="project" value="InterPro"/>
</dbReference>
<evidence type="ECO:0000256" key="4">
    <source>
        <dbReference type="ARBA" id="ARBA00022840"/>
    </source>
</evidence>
<evidence type="ECO:0000256" key="2">
    <source>
        <dbReference type="ARBA" id="ARBA00022598"/>
    </source>
</evidence>
<dbReference type="PANTHER" id="PTHR43692">
    <property type="entry name" value="UDP-N-ACETYLMURAMOYLALANINE--D-GLUTAMATE LIGASE"/>
    <property type="match status" value="1"/>
</dbReference>
<dbReference type="GO" id="GO:0051301">
    <property type="term" value="P:cell division"/>
    <property type="evidence" value="ECO:0007669"/>
    <property type="project" value="InterPro"/>
</dbReference>
<keyword evidence="1" id="KW-0963">Cytoplasm</keyword>
<reference evidence="6" key="1">
    <citation type="submission" date="2019-08" db="EMBL/GenBank/DDBJ databases">
        <authorList>
            <person name="Kucharzyk K."/>
            <person name="Murdoch R.W."/>
            <person name="Higgins S."/>
            <person name="Loffler F."/>
        </authorList>
    </citation>
    <scope>NUCLEOTIDE SEQUENCE</scope>
</reference>
<protein>
    <submittedName>
        <fullName evidence="6">UDP-N-acetylmuramoylalanine--D-glutamate ligase</fullName>
        <ecNumber evidence="6">6.3.2.9</ecNumber>
    </submittedName>
</protein>
<dbReference type="EC" id="6.3.2.9" evidence="6"/>